<reference evidence="4 5" key="1">
    <citation type="submission" date="2020-10" db="EMBL/GenBank/DDBJ databases">
        <title>The Coptis chinensis genome and diversification of protoberbering-type alkaloids.</title>
        <authorList>
            <person name="Wang B."/>
            <person name="Shu S."/>
            <person name="Song C."/>
            <person name="Liu Y."/>
        </authorList>
    </citation>
    <scope>NUCLEOTIDE SEQUENCE [LARGE SCALE GENOMIC DNA]</scope>
    <source>
        <strain evidence="4">HL-2020</strain>
        <tissue evidence="4">Leaf</tissue>
    </source>
</reference>
<dbReference type="InterPro" id="IPR011990">
    <property type="entry name" value="TPR-like_helical_dom_sf"/>
</dbReference>
<feature type="repeat" description="PPR" evidence="3">
    <location>
        <begin position="216"/>
        <end position="250"/>
    </location>
</feature>
<dbReference type="Pfam" id="PF01535">
    <property type="entry name" value="PPR"/>
    <property type="match status" value="3"/>
</dbReference>
<dbReference type="PROSITE" id="PS51375">
    <property type="entry name" value="PPR"/>
    <property type="match status" value="4"/>
</dbReference>
<feature type="repeat" description="PPR" evidence="3">
    <location>
        <begin position="82"/>
        <end position="116"/>
    </location>
</feature>
<dbReference type="InterPro" id="IPR046960">
    <property type="entry name" value="PPR_At4g14850-like_plant"/>
</dbReference>
<feature type="repeat" description="PPR" evidence="3">
    <location>
        <begin position="117"/>
        <end position="147"/>
    </location>
</feature>
<dbReference type="InterPro" id="IPR002885">
    <property type="entry name" value="PPR_rpt"/>
</dbReference>
<feature type="repeat" description="PPR" evidence="3">
    <location>
        <begin position="251"/>
        <end position="285"/>
    </location>
</feature>
<dbReference type="InterPro" id="IPR046848">
    <property type="entry name" value="E_motif"/>
</dbReference>
<dbReference type="PANTHER" id="PTHR47926">
    <property type="entry name" value="PENTATRICOPEPTIDE REPEAT-CONTAINING PROTEIN"/>
    <property type="match status" value="1"/>
</dbReference>
<comment type="similarity">
    <text evidence="1">Belongs to the PPR family. PCMP-H subfamily.</text>
</comment>
<dbReference type="EMBL" id="JADFTS010000009">
    <property type="protein sequence ID" value="KAF9589843.1"/>
    <property type="molecule type" value="Genomic_DNA"/>
</dbReference>
<dbReference type="Proteomes" id="UP000631114">
    <property type="component" value="Unassembled WGS sequence"/>
</dbReference>
<evidence type="ECO:0000256" key="2">
    <source>
        <dbReference type="ARBA" id="ARBA00022737"/>
    </source>
</evidence>
<evidence type="ECO:0008006" key="6">
    <source>
        <dbReference type="Google" id="ProtNLM"/>
    </source>
</evidence>
<evidence type="ECO:0000256" key="3">
    <source>
        <dbReference type="PROSITE-ProRule" id="PRU00708"/>
    </source>
</evidence>
<gene>
    <name evidence="4" type="ORF">IFM89_028778</name>
</gene>
<protein>
    <recommendedName>
        <fullName evidence="6">Pentatricopeptide repeat-containing protein</fullName>
    </recommendedName>
</protein>
<dbReference type="FunFam" id="1.25.40.10:FF:000690">
    <property type="entry name" value="Pentatricopeptide repeat-containing protein"/>
    <property type="match status" value="1"/>
</dbReference>
<dbReference type="FunFam" id="1.25.40.10:FF:000348">
    <property type="entry name" value="Pentatricopeptide repeat-containing protein chloroplastic"/>
    <property type="match status" value="1"/>
</dbReference>
<dbReference type="PANTHER" id="PTHR47926:SF436">
    <property type="entry name" value="PENTATRICOPEPTIDE REPEAT-CONTAINING PROTEIN ELI1, CHLOROPLASTIC-LIKE ISOFORM X2"/>
    <property type="match status" value="1"/>
</dbReference>
<dbReference type="SUPFAM" id="SSF48452">
    <property type="entry name" value="TPR-like"/>
    <property type="match status" value="1"/>
</dbReference>
<dbReference type="GO" id="GO:0003729">
    <property type="term" value="F:mRNA binding"/>
    <property type="evidence" value="ECO:0007669"/>
    <property type="project" value="UniProtKB-ARBA"/>
</dbReference>
<comment type="caution">
    <text evidence="4">The sequence shown here is derived from an EMBL/GenBank/DDBJ whole genome shotgun (WGS) entry which is preliminary data.</text>
</comment>
<dbReference type="Pfam" id="PF20431">
    <property type="entry name" value="E_motif"/>
    <property type="match status" value="1"/>
</dbReference>
<dbReference type="AlphaFoldDB" id="A0A835H367"/>
<dbReference type="NCBIfam" id="TIGR00756">
    <property type="entry name" value="PPR"/>
    <property type="match status" value="5"/>
</dbReference>
<name>A0A835H367_9MAGN</name>
<dbReference type="GO" id="GO:0009451">
    <property type="term" value="P:RNA modification"/>
    <property type="evidence" value="ECO:0007669"/>
    <property type="project" value="InterPro"/>
</dbReference>
<dbReference type="OrthoDB" id="185373at2759"/>
<accession>A0A835H367</accession>
<proteinExistence type="inferred from homology"/>
<evidence type="ECO:0000313" key="4">
    <source>
        <dbReference type="EMBL" id="KAF9589843.1"/>
    </source>
</evidence>
<dbReference type="Gene3D" id="1.25.40.10">
    <property type="entry name" value="Tetratricopeptide repeat domain"/>
    <property type="match status" value="3"/>
</dbReference>
<dbReference type="Pfam" id="PF13041">
    <property type="entry name" value="PPR_2"/>
    <property type="match status" value="2"/>
</dbReference>
<organism evidence="4 5">
    <name type="scientific">Coptis chinensis</name>
    <dbReference type="NCBI Taxonomy" id="261450"/>
    <lineage>
        <taxon>Eukaryota</taxon>
        <taxon>Viridiplantae</taxon>
        <taxon>Streptophyta</taxon>
        <taxon>Embryophyta</taxon>
        <taxon>Tracheophyta</taxon>
        <taxon>Spermatophyta</taxon>
        <taxon>Magnoliopsida</taxon>
        <taxon>Ranunculales</taxon>
        <taxon>Ranunculaceae</taxon>
        <taxon>Coptidoideae</taxon>
        <taxon>Coptis</taxon>
    </lineage>
</organism>
<evidence type="ECO:0000256" key="1">
    <source>
        <dbReference type="ARBA" id="ARBA00006643"/>
    </source>
</evidence>
<evidence type="ECO:0000313" key="5">
    <source>
        <dbReference type="Proteomes" id="UP000631114"/>
    </source>
</evidence>
<keyword evidence="5" id="KW-1185">Reference proteome</keyword>
<sequence>MLGSGVKPNIYTFALVIKACIVNTSGENLVEEVKLGRVIHGQVFKNGVEENVIVRNSIMKMYCNMGCLIEARLLFDGSLNLDLISWNSMISAYGKSGQVELGRELFERMPERSLVSWGAMIDGYVVSGGFSEALSLFDDMQVSGLKPDAMTLVSVLKASCNLGALDKGKWVHRYVDENKLGWEKNVVLGTALVDMYAKCGCIDVALELFDRIKDKDVVLWNAMISGLALHGHGRDALELYFTMKRRGTMPNPTTFVTVLSACAHSGMVAEGIEIFKTMKANGIEPGIEHYGCLADIFGRAGRVQEAEEILFNMPMEPQASQLGALMAACRKHNNVEVGERVGKRLISLEPHDGGRYVLLSNIYAAAGRWDDARSVRREMDHKGAKKETGCSSIEQDGIMHDFIVGDTTNSHSRDIYEMLDDLEKEMKMVVCTEDEFSCNDLGYC</sequence>
<keyword evidence="2" id="KW-0677">Repeat</keyword>